<organism evidence="3 4">
    <name type="scientific">Leptospira perdikensis</name>
    <dbReference type="NCBI Taxonomy" id="2484948"/>
    <lineage>
        <taxon>Bacteria</taxon>
        <taxon>Pseudomonadati</taxon>
        <taxon>Spirochaetota</taxon>
        <taxon>Spirochaetia</taxon>
        <taxon>Leptospirales</taxon>
        <taxon>Leptospiraceae</taxon>
        <taxon>Leptospira</taxon>
    </lineage>
</organism>
<dbReference type="Proteomes" id="UP000298125">
    <property type="component" value="Unassembled WGS sequence"/>
</dbReference>
<evidence type="ECO:0000259" key="1">
    <source>
        <dbReference type="Pfam" id="PF15567"/>
    </source>
</evidence>
<proteinExistence type="predicted"/>
<reference evidence="3" key="1">
    <citation type="journal article" date="2019" name="PLoS Negl. Trop. Dis.">
        <title>Revisiting the worldwide diversity of Leptospira species in the environment.</title>
        <authorList>
            <person name="Vincent A.T."/>
            <person name="Schiettekatte O."/>
            <person name="Bourhy P."/>
            <person name="Veyrier F.J."/>
            <person name="Picardeau M."/>
        </authorList>
    </citation>
    <scope>NUCLEOTIDE SEQUENCE [LARGE SCALE GENOMIC DNA]</scope>
    <source>
        <strain evidence="3">201702692</strain>
    </source>
</reference>
<evidence type="ECO:0000313" key="3">
    <source>
        <dbReference type="EMBL" id="TGL42466.1"/>
    </source>
</evidence>
<comment type="caution">
    <text evidence="3">The sequence shown here is derived from an EMBL/GenBank/DDBJ whole genome shotgun (WGS) entry which is preliminary data.</text>
</comment>
<dbReference type="InterPro" id="IPR029082">
    <property type="entry name" value="Imm35"/>
</dbReference>
<dbReference type="Pfam" id="PF15567">
    <property type="entry name" value="Imm35"/>
    <property type="match status" value="1"/>
</dbReference>
<dbReference type="AlphaFoldDB" id="A0A4R9JI18"/>
<evidence type="ECO:0000313" key="4">
    <source>
        <dbReference type="Proteomes" id="UP000298125"/>
    </source>
</evidence>
<feature type="domain" description="Immunity protein 35" evidence="1">
    <location>
        <begin position="28"/>
        <end position="104"/>
    </location>
</feature>
<dbReference type="EMBL" id="RQGA01000006">
    <property type="protein sequence ID" value="TGL42466.1"/>
    <property type="molecule type" value="Genomic_DNA"/>
</dbReference>
<dbReference type="EMBL" id="RQGA01000006">
    <property type="protein sequence ID" value="TGL42463.1"/>
    <property type="molecule type" value="Genomic_DNA"/>
</dbReference>
<gene>
    <name evidence="2" type="ORF">EHQ49_07110</name>
    <name evidence="3" type="ORF">EHQ49_07125</name>
</gene>
<accession>A0A4R9JI18</accession>
<evidence type="ECO:0000313" key="2">
    <source>
        <dbReference type="EMBL" id="TGL42463.1"/>
    </source>
</evidence>
<sequence length="144" mass="17001">NEYKHLKLKLTERNPTLRNNILIHSEIDALQKANDYLNQKSADLEDDEYIITKTEVKQYGWLVYFTNKKYVETNDDSFLLFGNGPFIINKYDASIFQIGSANPENQIYKYELEYFPDFVGSLEYVQNELTRILGMEDDIFLFDT</sequence>
<protein>
    <recommendedName>
        <fullName evidence="1">Immunity protein 35 domain-containing protein</fullName>
    </recommendedName>
</protein>
<feature type="non-terminal residue" evidence="3">
    <location>
        <position position="1"/>
    </location>
</feature>
<keyword evidence="4" id="KW-1185">Reference proteome</keyword>
<dbReference type="RefSeq" id="WP_135577823.1">
    <property type="nucleotide sequence ID" value="NZ_RQGA01000006.1"/>
</dbReference>
<name>A0A4R9JI18_9LEPT</name>
<dbReference type="OrthoDB" id="329429at2"/>